<reference evidence="1 2" key="1">
    <citation type="journal article" date="2016" name="Sci. Rep.">
        <title>The genome sequence of the outbreeding globe artichoke constructed de novo incorporating a phase-aware low-pass sequencing strategy of F1 progeny.</title>
        <authorList>
            <person name="Scaglione D."/>
            <person name="Reyes-Chin-Wo S."/>
            <person name="Acquadro A."/>
            <person name="Froenicke L."/>
            <person name="Portis E."/>
            <person name="Beitel C."/>
            <person name="Tirone M."/>
            <person name="Mauro R."/>
            <person name="Lo Monaco A."/>
            <person name="Mauromicale G."/>
            <person name="Faccioli P."/>
            <person name="Cattivelli L."/>
            <person name="Rieseberg L."/>
            <person name="Michelmore R."/>
            <person name="Lanteri S."/>
        </authorList>
    </citation>
    <scope>NUCLEOTIDE SEQUENCE [LARGE SCALE GENOMIC DNA]</scope>
    <source>
        <strain evidence="1">2C</strain>
    </source>
</reference>
<organism evidence="1 2">
    <name type="scientific">Cynara cardunculus var. scolymus</name>
    <name type="common">Globe artichoke</name>
    <name type="synonym">Cynara scolymus</name>
    <dbReference type="NCBI Taxonomy" id="59895"/>
    <lineage>
        <taxon>Eukaryota</taxon>
        <taxon>Viridiplantae</taxon>
        <taxon>Streptophyta</taxon>
        <taxon>Embryophyta</taxon>
        <taxon>Tracheophyta</taxon>
        <taxon>Spermatophyta</taxon>
        <taxon>Magnoliopsida</taxon>
        <taxon>eudicotyledons</taxon>
        <taxon>Gunneridae</taxon>
        <taxon>Pentapetalae</taxon>
        <taxon>asterids</taxon>
        <taxon>campanulids</taxon>
        <taxon>Asterales</taxon>
        <taxon>Asteraceae</taxon>
        <taxon>Carduoideae</taxon>
        <taxon>Cardueae</taxon>
        <taxon>Carduinae</taxon>
        <taxon>Cynara</taxon>
    </lineage>
</organism>
<gene>
    <name evidence="1" type="ORF">Ccrd_020134</name>
</gene>
<dbReference type="Proteomes" id="UP000243975">
    <property type="component" value="Unassembled WGS sequence"/>
</dbReference>
<dbReference type="AlphaFoldDB" id="A0A124SEY6"/>
<keyword evidence="2" id="KW-1185">Reference proteome</keyword>
<accession>A0A124SEY6</accession>
<sequence length="72" mass="8668">MRLLSSPTKRRREEELISDFGWRVKERWRNKRVVVNFHKAKGVLDQLENKKVVEVEKKDDDEKEEGEDCTSH</sequence>
<name>A0A124SEY6_CYNCS</name>
<comment type="caution">
    <text evidence="1">The sequence shown here is derived from an EMBL/GenBank/DDBJ whole genome shotgun (WGS) entry which is preliminary data.</text>
</comment>
<evidence type="ECO:0000313" key="2">
    <source>
        <dbReference type="Proteomes" id="UP000243975"/>
    </source>
</evidence>
<protein>
    <submittedName>
        <fullName evidence="1">Uncharacterized protein</fullName>
    </submittedName>
</protein>
<dbReference type="EMBL" id="LEKV01002998">
    <property type="protein sequence ID" value="KVI01591.1"/>
    <property type="molecule type" value="Genomic_DNA"/>
</dbReference>
<dbReference type="Gramene" id="KVI01591">
    <property type="protein sequence ID" value="KVI01591"/>
    <property type="gene ID" value="Ccrd_020134"/>
</dbReference>
<dbReference type="STRING" id="59895.A0A124SEY6"/>
<evidence type="ECO:0000313" key="1">
    <source>
        <dbReference type="EMBL" id="KVI01591.1"/>
    </source>
</evidence>
<proteinExistence type="predicted"/>